<dbReference type="VEuPathDB" id="FungiDB:AeMF1_005893"/>
<evidence type="ECO:0000256" key="1">
    <source>
        <dbReference type="SAM" id="Phobius"/>
    </source>
</evidence>
<proteinExistence type="predicted"/>
<feature type="transmembrane region" description="Helical" evidence="1">
    <location>
        <begin position="110"/>
        <end position="129"/>
    </location>
</feature>
<comment type="caution">
    <text evidence="2">The sequence shown here is derived from an EMBL/GenBank/DDBJ whole genome shotgun (WGS) entry which is preliminary data.</text>
</comment>
<organism evidence="2 3">
    <name type="scientific">Aphanomyces euteiches</name>
    <dbReference type="NCBI Taxonomy" id="100861"/>
    <lineage>
        <taxon>Eukaryota</taxon>
        <taxon>Sar</taxon>
        <taxon>Stramenopiles</taxon>
        <taxon>Oomycota</taxon>
        <taxon>Saprolegniomycetes</taxon>
        <taxon>Saprolegniales</taxon>
        <taxon>Verrucalvaceae</taxon>
        <taxon>Aphanomyces</taxon>
    </lineage>
</organism>
<dbReference type="EMBL" id="VJMJ01000334">
    <property type="protein sequence ID" value="KAF0722451.1"/>
    <property type="molecule type" value="Genomic_DNA"/>
</dbReference>
<feature type="transmembrane region" description="Helical" evidence="1">
    <location>
        <begin position="77"/>
        <end position="98"/>
    </location>
</feature>
<gene>
    <name evidence="2" type="ORF">Ae201684_018417</name>
</gene>
<dbReference type="Proteomes" id="UP000481153">
    <property type="component" value="Unassembled WGS sequence"/>
</dbReference>
<keyword evidence="3" id="KW-1185">Reference proteome</keyword>
<keyword evidence="1" id="KW-0812">Transmembrane</keyword>
<evidence type="ECO:0000313" key="3">
    <source>
        <dbReference type="Proteomes" id="UP000481153"/>
    </source>
</evidence>
<sequence>MLGGGAVEKSGLVRPCGIKTSRDRTSSATPVTPRRFKKFTINHTWLPLKSSNTHFDCLFPENHSSDVKKIKFATYPYHWWGLALMLAAGASVFVFALTSTSNFKIPKGFWWQYLIIVVMYLSAFIMFFWSHVEVFRLDMHHISVATPKTYQYIFCMRRKFDIQRKLIEVASILVEESGERVGEVDTRLYAIRFEFKDGTHTTLLECYSKRVALRRCKSLNFLLAAYTPASPVKSPKH</sequence>
<keyword evidence="1" id="KW-0472">Membrane</keyword>
<name>A0A6G0W5Y1_9STRA</name>
<reference evidence="2 3" key="1">
    <citation type="submission" date="2019-07" db="EMBL/GenBank/DDBJ databases">
        <title>Genomics analysis of Aphanomyces spp. identifies a new class of oomycete effector associated with host adaptation.</title>
        <authorList>
            <person name="Gaulin E."/>
        </authorList>
    </citation>
    <scope>NUCLEOTIDE SEQUENCE [LARGE SCALE GENOMIC DNA]</scope>
    <source>
        <strain evidence="2 3">ATCC 201684</strain>
    </source>
</reference>
<evidence type="ECO:0000313" key="2">
    <source>
        <dbReference type="EMBL" id="KAF0722451.1"/>
    </source>
</evidence>
<keyword evidence="1" id="KW-1133">Transmembrane helix</keyword>
<accession>A0A6G0W5Y1</accession>
<protein>
    <recommendedName>
        <fullName evidence="4">Transmembrane protein</fullName>
    </recommendedName>
</protein>
<evidence type="ECO:0008006" key="4">
    <source>
        <dbReference type="Google" id="ProtNLM"/>
    </source>
</evidence>
<dbReference type="AlphaFoldDB" id="A0A6G0W5Y1"/>